<accession>A0A540N724</accession>
<dbReference type="AlphaFoldDB" id="A0A540N724"/>
<comment type="caution">
    <text evidence="1">The sequence shown here is derived from an EMBL/GenBank/DDBJ whole genome shotgun (WGS) entry which is preliminary data.</text>
</comment>
<proteinExistence type="predicted"/>
<dbReference type="EMBL" id="VIEB01000105">
    <property type="protein sequence ID" value="TQE06343.1"/>
    <property type="molecule type" value="Genomic_DNA"/>
</dbReference>
<name>A0A540N724_MALBA</name>
<protein>
    <submittedName>
        <fullName evidence="1">Uncharacterized protein</fullName>
    </submittedName>
</protein>
<gene>
    <name evidence="1" type="ORF">C1H46_008051</name>
</gene>
<evidence type="ECO:0000313" key="2">
    <source>
        <dbReference type="Proteomes" id="UP000315295"/>
    </source>
</evidence>
<dbReference type="Proteomes" id="UP000315295">
    <property type="component" value="Unassembled WGS sequence"/>
</dbReference>
<organism evidence="1 2">
    <name type="scientific">Malus baccata</name>
    <name type="common">Siberian crab apple</name>
    <name type="synonym">Pyrus baccata</name>
    <dbReference type="NCBI Taxonomy" id="106549"/>
    <lineage>
        <taxon>Eukaryota</taxon>
        <taxon>Viridiplantae</taxon>
        <taxon>Streptophyta</taxon>
        <taxon>Embryophyta</taxon>
        <taxon>Tracheophyta</taxon>
        <taxon>Spermatophyta</taxon>
        <taxon>Magnoliopsida</taxon>
        <taxon>eudicotyledons</taxon>
        <taxon>Gunneridae</taxon>
        <taxon>Pentapetalae</taxon>
        <taxon>rosids</taxon>
        <taxon>fabids</taxon>
        <taxon>Rosales</taxon>
        <taxon>Rosaceae</taxon>
        <taxon>Amygdaloideae</taxon>
        <taxon>Maleae</taxon>
        <taxon>Malus</taxon>
    </lineage>
</organism>
<evidence type="ECO:0000313" key="1">
    <source>
        <dbReference type="EMBL" id="TQE06343.1"/>
    </source>
</evidence>
<reference evidence="1 2" key="1">
    <citation type="journal article" date="2019" name="G3 (Bethesda)">
        <title>Sequencing of a Wild Apple (Malus baccata) Genome Unravels the Differences Between Cultivated and Wild Apple Species Regarding Disease Resistance and Cold Tolerance.</title>
        <authorList>
            <person name="Chen X."/>
        </authorList>
    </citation>
    <scope>NUCLEOTIDE SEQUENCE [LARGE SCALE GENOMIC DNA]</scope>
    <source>
        <strain evidence="2">cv. Shandingzi</strain>
        <tissue evidence="1">Leaves</tissue>
    </source>
</reference>
<keyword evidence="2" id="KW-1185">Reference proteome</keyword>
<sequence>MGQAHQTIWIQSYICFSNTVNRKVTRIDQSENMEPRIGNAKCIHSKSETEKCLKSI</sequence>